<dbReference type="Gene3D" id="3.80.10.10">
    <property type="entry name" value="Ribonuclease Inhibitor"/>
    <property type="match status" value="2"/>
</dbReference>
<dbReference type="Pfam" id="PF13306">
    <property type="entry name" value="LRR_5"/>
    <property type="match status" value="2"/>
</dbReference>
<dbReference type="PANTHER" id="PTHR45661:SF3">
    <property type="entry name" value="IG-LIKE DOMAIN-CONTAINING PROTEIN"/>
    <property type="match status" value="1"/>
</dbReference>
<accession>A0A146K7Q6</accession>
<dbReference type="AlphaFoldDB" id="A0A146K7Q6"/>
<dbReference type="SUPFAM" id="SSF52058">
    <property type="entry name" value="L domain-like"/>
    <property type="match status" value="1"/>
</dbReference>
<evidence type="ECO:0000313" key="1">
    <source>
        <dbReference type="EMBL" id="JAP92408.1"/>
    </source>
</evidence>
<gene>
    <name evidence="1" type="ORF">TPC1_15662</name>
</gene>
<dbReference type="InterPro" id="IPR026906">
    <property type="entry name" value="LRR_5"/>
</dbReference>
<protein>
    <submittedName>
        <fullName evidence="1">Leucine rich repeats-containing protein</fullName>
    </submittedName>
</protein>
<dbReference type="InterPro" id="IPR032675">
    <property type="entry name" value="LRR_dom_sf"/>
</dbReference>
<dbReference type="InterPro" id="IPR053139">
    <property type="entry name" value="Surface_bspA-like"/>
</dbReference>
<name>A0A146K7Q6_9EUKA</name>
<reference evidence="1" key="1">
    <citation type="submission" date="2015-07" db="EMBL/GenBank/DDBJ databases">
        <title>Adaptation to a free-living lifestyle via gene acquisitions in the diplomonad Trepomonas sp. PC1.</title>
        <authorList>
            <person name="Xu F."/>
            <person name="Jerlstrom-Hultqvist J."/>
            <person name="Kolisko M."/>
            <person name="Simpson A.G.B."/>
            <person name="Roger A.J."/>
            <person name="Svard S.G."/>
            <person name="Andersson J.O."/>
        </authorList>
    </citation>
    <scope>NUCLEOTIDE SEQUENCE</scope>
    <source>
        <strain evidence="1">PC1</strain>
    </source>
</reference>
<sequence>VTLVQNTLICSGKSLSKVIKQKIDKNKVFYVIAPNAQLIEQDTFYEYHKLRWIYTPNLQTIKASAFCNCFSLFQIVGDKIQTIEKSGLSGCVPLSKISLNNLVMIECESLAYCVSLQIFEANKLKAFPHHAFVQSESLLYVNCDNLSNADDILERQDRLGYIHLPLATNIKLDTKAAVKSDVNNFENCQLIDKMPSIEELQEFRFNKHNKIQQEHLFNSDSLLNIPFSIRGLVLRKVETITEKAFENQKQLLFAICPVVREVESFAFAYCLSMRRFIAKNLEIIQRYAFKHCMSLTEITAQNVTSCESNSFECCHSLVELNFNKLETIPDKLFYYCKALIQLNCPNLKEVNLKAINSCSEVQITSPIHNDLKYNSVVASTKKIRFQEVLVDRFRERDNLIKTVQRSHQLAKTRNHSFKTMKRVQQESKNVH</sequence>
<organism evidence="1">
    <name type="scientific">Trepomonas sp. PC1</name>
    <dbReference type="NCBI Taxonomy" id="1076344"/>
    <lineage>
        <taxon>Eukaryota</taxon>
        <taxon>Metamonada</taxon>
        <taxon>Diplomonadida</taxon>
        <taxon>Hexamitidae</taxon>
        <taxon>Hexamitinae</taxon>
        <taxon>Trepomonas</taxon>
    </lineage>
</organism>
<proteinExistence type="predicted"/>
<dbReference type="PANTHER" id="PTHR45661">
    <property type="entry name" value="SURFACE ANTIGEN"/>
    <property type="match status" value="1"/>
</dbReference>
<dbReference type="EMBL" id="GDID01004198">
    <property type="protein sequence ID" value="JAP92408.1"/>
    <property type="molecule type" value="Transcribed_RNA"/>
</dbReference>
<feature type="non-terminal residue" evidence="1">
    <location>
        <position position="1"/>
    </location>
</feature>